<evidence type="ECO:0000313" key="14">
    <source>
        <dbReference type="Proteomes" id="UP001500368"/>
    </source>
</evidence>
<keyword evidence="4" id="KW-0479">Metal-binding</keyword>
<organism evidence="13 14">
    <name type="scientific">Nesterenkonia rhizosphaerae</name>
    <dbReference type="NCBI Taxonomy" id="1348272"/>
    <lineage>
        <taxon>Bacteria</taxon>
        <taxon>Bacillati</taxon>
        <taxon>Actinomycetota</taxon>
        <taxon>Actinomycetes</taxon>
        <taxon>Micrococcales</taxon>
        <taxon>Micrococcaceae</taxon>
        <taxon>Nesterenkonia</taxon>
    </lineage>
</organism>
<comment type="similarity">
    <text evidence="8">Belongs to the polysaccharide lyase 9 family.</text>
</comment>
<evidence type="ECO:0000259" key="10">
    <source>
        <dbReference type="Pfam" id="PF13229"/>
    </source>
</evidence>
<gene>
    <name evidence="13" type="ORF">GCM10025790_10860</name>
</gene>
<keyword evidence="3" id="KW-0964">Secreted</keyword>
<evidence type="ECO:0000259" key="11">
    <source>
        <dbReference type="Pfam" id="PF25849"/>
    </source>
</evidence>
<evidence type="ECO:0000256" key="1">
    <source>
        <dbReference type="ARBA" id="ARBA00001913"/>
    </source>
</evidence>
<reference evidence="14" key="1">
    <citation type="journal article" date="2019" name="Int. J. Syst. Evol. Microbiol.">
        <title>The Global Catalogue of Microorganisms (GCM) 10K type strain sequencing project: providing services to taxonomists for standard genome sequencing and annotation.</title>
        <authorList>
            <consortium name="The Broad Institute Genomics Platform"/>
            <consortium name="The Broad Institute Genome Sequencing Center for Infectious Disease"/>
            <person name="Wu L."/>
            <person name="Ma J."/>
        </authorList>
    </citation>
    <scope>NUCLEOTIDE SEQUENCE [LARGE SCALE GENOMIC DNA]</scope>
    <source>
        <strain evidence="14">JCM 19129</strain>
    </source>
</reference>
<dbReference type="SUPFAM" id="SSF51126">
    <property type="entry name" value="Pectin lyase-like"/>
    <property type="match status" value="1"/>
</dbReference>
<dbReference type="PANTHER" id="PTHR40088:SF1">
    <property type="entry name" value="PECTATE LYASE PEL9"/>
    <property type="match status" value="1"/>
</dbReference>
<dbReference type="Pfam" id="PF13229">
    <property type="entry name" value="Beta_helix"/>
    <property type="match status" value="1"/>
</dbReference>
<dbReference type="GO" id="GO:0016829">
    <property type="term" value="F:lyase activity"/>
    <property type="evidence" value="ECO:0007669"/>
    <property type="project" value="UniProtKB-KW"/>
</dbReference>
<keyword evidence="14" id="KW-1185">Reference proteome</keyword>
<protein>
    <submittedName>
        <fullName evidence="13">Exopolygalacturonate lyase</fullName>
    </submittedName>
</protein>
<dbReference type="PANTHER" id="PTHR40088">
    <property type="entry name" value="PECTATE LYASE (EUROFUNG)"/>
    <property type="match status" value="1"/>
</dbReference>
<keyword evidence="7 13" id="KW-0456">Lyase</keyword>
<evidence type="ECO:0000256" key="4">
    <source>
        <dbReference type="ARBA" id="ARBA00022723"/>
    </source>
</evidence>
<comment type="cofactor">
    <cofactor evidence="1">
        <name>Ca(2+)</name>
        <dbReference type="ChEBI" id="CHEBI:29108"/>
    </cofactor>
</comment>
<feature type="domain" description="Right handed beta helix" evidence="10">
    <location>
        <begin position="334"/>
        <end position="517"/>
    </location>
</feature>
<keyword evidence="5" id="KW-0732">Signal</keyword>
<proteinExistence type="inferred from homology"/>
<evidence type="ECO:0000256" key="8">
    <source>
        <dbReference type="ARBA" id="ARBA00038263"/>
    </source>
</evidence>
<evidence type="ECO:0000259" key="12">
    <source>
        <dbReference type="Pfam" id="PF25850"/>
    </source>
</evidence>
<dbReference type="EMBL" id="BAABLW010000005">
    <property type="protein sequence ID" value="GAA4917197.1"/>
    <property type="molecule type" value="Genomic_DNA"/>
</dbReference>
<dbReference type="Pfam" id="PF25849">
    <property type="entry name" value="PelX_N"/>
    <property type="match status" value="1"/>
</dbReference>
<comment type="caution">
    <text evidence="13">The sequence shown here is derived from an EMBL/GenBank/DDBJ whole genome shotgun (WGS) entry which is preliminary data.</text>
</comment>
<dbReference type="Pfam" id="PF25850">
    <property type="entry name" value="PelX_Ig"/>
    <property type="match status" value="1"/>
</dbReference>
<dbReference type="Proteomes" id="UP001500368">
    <property type="component" value="Unassembled WGS sequence"/>
</dbReference>
<evidence type="ECO:0000256" key="6">
    <source>
        <dbReference type="ARBA" id="ARBA00022837"/>
    </source>
</evidence>
<dbReference type="InterPro" id="IPR039448">
    <property type="entry name" value="Beta_helix"/>
</dbReference>
<feature type="domain" description="Pectate disaccharide-lyase-like central Ig-like" evidence="12">
    <location>
        <begin position="159"/>
        <end position="239"/>
    </location>
</feature>
<evidence type="ECO:0000256" key="7">
    <source>
        <dbReference type="ARBA" id="ARBA00023239"/>
    </source>
</evidence>
<evidence type="ECO:0000256" key="2">
    <source>
        <dbReference type="ARBA" id="ARBA00004613"/>
    </source>
</evidence>
<feature type="domain" description="Pectate disaccharide-lyase-like N-terminal" evidence="11">
    <location>
        <begin position="1"/>
        <end position="140"/>
    </location>
</feature>
<comment type="subcellular location">
    <subcellularLocation>
        <location evidence="2">Secreted</location>
    </subcellularLocation>
</comment>
<feature type="region of interest" description="Disordered" evidence="9">
    <location>
        <begin position="623"/>
        <end position="643"/>
    </location>
</feature>
<evidence type="ECO:0000313" key="13">
    <source>
        <dbReference type="EMBL" id="GAA4917197.1"/>
    </source>
</evidence>
<name>A0ABP9FUS3_9MICC</name>
<dbReference type="InterPro" id="IPR052052">
    <property type="entry name" value="Polysaccharide_Lyase_9"/>
</dbReference>
<dbReference type="InterPro" id="IPR058863">
    <property type="entry name" value="PelX-like_Ig"/>
</dbReference>
<dbReference type="Gene3D" id="2.160.20.10">
    <property type="entry name" value="Single-stranded right-handed beta-helix, Pectin lyase-like"/>
    <property type="match status" value="1"/>
</dbReference>
<sequence length="643" mass="69020">MVRDLNGGARQDPMLDGFEEVPAASNYASTTVLRQGAVAMTRTGVTEPWGTVGSERRTESLGSYGVLLETPISMRLERTDDSFVMSTTYTHAGEPETYTRELQGADWVQDIEPDLMTVGFFVSRNAAVTFSNASLTLSEANTQPRPATPEQVTPVDFNLRAPERSGTTDYPFAATATYSGTVDISVDGTAVAQGLEISPESELQRQIELPVGTSTVAATYSPAAGPDLSPITRSVQVTVREFHHDDPLIVSPEGSPEGNGTAESPLDIMTAIEHVIPGQAVELLEGTYQPSSTIRINPAYAGTEEAPKTLTAREGAEVIIDGRSAISEIMRADADHWVISHLELTRAAGNGMRSSGSHNVFDSMVFSYNGGTGFQLSGSGDPEEWPAHNLVTNSTAHDNRDPADINADGFAAKLGVGPGNVFRGNVAHHNIDDGWDLYNRTDEGPNFPVVMEDNIAHHNGQLSDGYNADSNVGTGFKVGGEGLPVDHVLTGNLAYANNLDGFSDNFNPGQIQLTNNTAVDNKRFNFIFRTNPYFEPHEQGVFRNNLSVFTTDRARADQISGDVDSSNILFTGTESRAEGGKRLVFPRDFVSLEQPDGHARAEDGSLIFGEFAQPTFRSILADGGTDGDHIGAITPTPHPSGKR</sequence>
<keyword evidence="6" id="KW-0106">Calcium</keyword>
<dbReference type="InterPro" id="IPR058953">
    <property type="entry name" value="PelX-like_N"/>
</dbReference>
<dbReference type="InterPro" id="IPR012334">
    <property type="entry name" value="Pectin_lyas_fold"/>
</dbReference>
<evidence type="ECO:0000256" key="9">
    <source>
        <dbReference type="SAM" id="MobiDB-lite"/>
    </source>
</evidence>
<evidence type="ECO:0000256" key="5">
    <source>
        <dbReference type="ARBA" id="ARBA00022729"/>
    </source>
</evidence>
<evidence type="ECO:0000256" key="3">
    <source>
        <dbReference type="ARBA" id="ARBA00022525"/>
    </source>
</evidence>
<dbReference type="InterPro" id="IPR011050">
    <property type="entry name" value="Pectin_lyase_fold/virulence"/>
</dbReference>
<accession>A0ABP9FUS3</accession>